<evidence type="ECO:0000313" key="2">
    <source>
        <dbReference type="EMBL" id="GMR54977.1"/>
    </source>
</evidence>
<protein>
    <submittedName>
        <fullName evidence="2">Uncharacterized protein</fullName>
    </submittedName>
</protein>
<organism evidence="2 3">
    <name type="scientific">Pristionchus mayeri</name>
    <dbReference type="NCBI Taxonomy" id="1317129"/>
    <lineage>
        <taxon>Eukaryota</taxon>
        <taxon>Metazoa</taxon>
        <taxon>Ecdysozoa</taxon>
        <taxon>Nematoda</taxon>
        <taxon>Chromadorea</taxon>
        <taxon>Rhabditida</taxon>
        <taxon>Rhabditina</taxon>
        <taxon>Diplogasteromorpha</taxon>
        <taxon>Diplogasteroidea</taxon>
        <taxon>Neodiplogasteridae</taxon>
        <taxon>Pristionchus</taxon>
    </lineage>
</organism>
<evidence type="ECO:0000256" key="1">
    <source>
        <dbReference type="SAM" id="Phobius"/>
    </source>
</evidence>
<comment type="caution">
    <text evidence="2">The sequence shown here is derived from an EMBL/GenBank/DDBJ whole genome shotgun (WGS) entry which is preliminary data.</text>
</comment>
<keyword evidence="1" id="KW-0812">Transmembrane</keyword>
<keyword evidence="3" id="KW-1185">Reference proteome</keyword>
<feature type="transmembrane region" description="Helical" evidence="1">
    <location>
        <begin position="27"/>
        <end position="44"/>
    </location>
</feature>
<feature type="non-terminal residue" evidence="2">
    <location>
        <position position="1"/>
    </location>
</feature>
<evidence type="ECO:0000313" key="3">
    <source>
        <dbReference type="Proteomes" id="UP001328107"/>
    </source>
</evidence>
<feature type="transmembrane region" description="Helical" evidence="1">
    <location>
        <begin position="125"/>
        <end position="146"/>
    </location>
</feature>
<name>A0AAN5D2P1_9BILA</name>
<sequence length="259" mass="29727">LSMTRKPFFDAECWHDLVRRGFDAFSYHNHIDFLIAVFLLVFIYKQPLLREKYKDFAVIVAIHAYISAEYVLQDDLGRLTNMHRCQDFPVFIKVTQKAGFFFKAIMQAVIHMLLLQYFSRHERPLSPFIVVGVPVAMAIFPVYTGLCYTSFSVLLGGDVTRCMTGFANIGLAGYLLWKGCTSTHFPLLAFAHELVYVPCDLIIHLPTVTVVSNELHIFVQEADGFWWWIVAVFATVLFCMDIKGDAKPEQNTFQNETFV</sequence>
<dbReference type="EMBL" id="BTRK01000005">
    <property type="protein sequence ID" value="GMR54977.1"/>
    <property type="molecule type" value="Genomic_DNA"/>
</dbReference>
<keyword evidence="1" id="KW-0472">Membrane</keyword>
<gene>
    <name evidence="2" type="ORF">PMAYCL1PPCAC_25172</name>
</gene>
<dbReference type="Proteomes" id="UP001328107">
    <property type="component" value="Unassembled WGS sequence"/>
</dbReference>
<feature type="transmembrane region" description="Helical" evidence="1">
    <location>
        <begin position="225"/>
        <end position="242"/>
    </location>
</feature>
<reference evidence="3" key="1">
    <citation type="submission" date="2022-10" db="EMBL/GenBank/DDBJ databases">
        <title>Genome assembly of Pristionchus species.</title>
        <authorList>
            <person name="Yoshida K."/>
            <person name="Sommer R.J."/>
        </authorList>
    </citation>
    <scope>NUCLEOTIDE SEQUENCE [LARGE SCALE GENOMIC DNA]</scope>
    <source>
        <strain evidence="3">RS5460</strain>
    </source>
</reference>
<accession>A0AAN5D2P1</accession>
<keyword evidence="1" id="KW-1133">Transmembrane helix</keyword>
<dbReference type="AlphaFoldDB" id="A0AAN5D2P1"/>
<proteinExistence type="predicted"/>
<feature type="transmembrane region" description="Helical" evidence="1">
    <location>
        <begin position="100"/>
        <end position="118"/>
    </location>
</feature>